<dbReference type="Pfam" id="PF04190">
    <property type="entry name" value="GET4"/>
    <property type="match status" value="1"/>
</dbReference>
<evidence type="ECO:0000313" key="3">
    <source>
        <dbReference type="EMBL" id="GAC76496.1"/>
    </source>
</evidence>
<evidence type="ECO:0000313" key="4">
    <source>
        <dbReference type="Proteomes" id="UP000011976"/>
    </source>
</evidence>
<organism evidence="3 4">
    <name type="scientific">Pseudozyma antarctica (strain T-34)</name>
    <name type="common">Yeast</name>
    <name type="synonym">Candida antarctica</name>
    <dbReference type="NCBI Taxonomy" id="1151754"/>
    <lineage>
        <taxon>Eukaryota</taxon>
        <taxon>Fungi</taxon>
        <taxon>Dikarya</taxon>
        <taxon>Basidiomycota</taxon>
        <taxon>Ustilaginomycotina</taxon>
        <taxon>Ustilaginomycetes</taxon>
        <taxon>Ustilaginales</taxon>
        <taxon>Ustilaginaceae</taxon>
        <taxon>Moesziomyces</taxon>
    </lineage>
</organism>
<proteinExistence type="inferred from homology"/>
<dbReference type="Proteomes" id="UP000011976">
    <property type="component" value="Unassembled WGS sequence"/>
</dbReference>
<evidence type="ECO:0000256" key="1">
    <source>
        <dbReference type="ARBA" id="ARBA00005351"/>
    </source>
</evidence>
<dbReference type="EMBL" id="DF196788">
    <property type="protein sequence ID" value="GAC76496.1"/>
    <property type="molecule type" value="Genomic_DNA"/>
</dbReference>
<name>M9LSA0_PSEA3</name>
<protein>
    <submittedName>
        <fullName evidence="3">Uncharacterized conserved protein</fullName>
    </submittedName>
</protein>
<dbReference type="InterPro" id="IPR007317">
    <property type="entry name" value="GET4"/>
</dbReference>
<sequence>MSGYELHQKLRTKVVRLTKKKAYPEAIAALHTGALELLSQGEQGSGCDLGIYMLDVYNLADTPVTAESRSRVTDIIAAAKPDFWRKKLVDAAVKWSCKSGGDGELRLFAAKLYAKDGEYSLAEPHFLAASGTDVEAAKEFARAMAAWLSAVAKRAAQEEGEERTQDAIERIEAGGFALRATLPLLASNVPAAVAFVQTYLETLTARLRSLLLPISPNPRAFSAPNGTQTDFKLSITANSELNFAQMVTALSLAAQAGVNDALRTAWLNLVRQFERESQPDANAASAIAQIGTTVFGIAQRRQGGNMLTDMMASLFNAPPQQQRVAPPPTQSTRPAPPQASPATEAKADDLVDDEMD</sequence>
<feature type="compositionally biased region" description="Pro residues" evidence="2">
    <location>
        <begin position="325"/>
        <end position="339"/>
    </location>
</feature>
<dbReference type="PANTHER" id="PTHR12875:SF0">
    <property type="entry name" value="GOLGI TO ER TRAFFIC PROTEIN 4 HOMOLOG"/>
    <property type="match status" value="1"/>
</dbReference>
<dbReference type="OrthoDB" id="10252405at2759"/>
<dbReference type="STRING" id="1151754.M9LSA0"/>
<feature type="region of interest" description="Disordered" evidence="2">
    <location>
        <begin position="316"/>
        <end position="356"/>
    </location>
</feature>
<dbReference type="GO" id="GO:0045048">
    <property type="term" value="P:protein insertion into ER membrane"/>
    <property type="evidence" value="ECO:0007669"/>
    <property type="project" value="InterPro"/>
</dbReference>
<dbReference type="GO" id="GO:0005829">
    <property type="term" value="C:cytosol"/>
    <property type="evidence" value="ECO:0007669"/>
    <property type="project" value="TreeGrafter"/>
</dbReference>
<gene>
    <name evidence="3" type="ORF">PANT_22d00057</name>
</gene>
<evidence type="ECO:0000256" key="2">
    <source>
        <dbReference type="SAM" id="MobiDB-lite"/>
    </source>
</evidence>
<accession>M9LSA0</accession>
<dbReference type="AlphaFoldDB" id="M9LSA0"/>
<dbReference type="PANTHER" id="PTHR12875">
    <property type="entry name" value="GOLGI TO ER TRAFFIC PROTEIN 4 HOMOLOG"/>
    <property type="match status" value="1"/>
</dbReference>
<dbReference type="Gene3D" id="1.25.40.10">
    <property type="entry name" value="Tetratricopeptide repeat domain"/>
    <property type="match status" value="1"/>
</dbReference>
<dbReference type="InterPro" id="IPR011990">
    <property type="entry name" value="TPR-like_helical_dom_sf"/>
</dbReference>
<comment type="similarity">
    <text evidence="1">Belongs to the GET4 family.</text>
</comment>
<reference evidence="4" key="1">
    <citation type="journal article" date="2013" name="Genome Announc.">
        <title>Genome sequence of the basidiomycetous yeast Pseudozyma antarctica T-34, a producer of the glycolipid biosurfactants mannosylerythritol lipids.</title>
        <authorList>
            <person name="Morita T."/>
            <person name="Koike H."/>
            <person name="Koyama Y."/>
            <person name="Hagiwara H."/>
            <person name="Ito E."/>
            <person name="Fukuoka T."/>
            <person name="Imura T."/>
            <person name="Machida M."/>
            <person name="Kitamoto D."/>
        </authorList>
    </citation>
    <scope>NUCLEOTIDE SEQUENCE [LARGE SCALE GENOMIC DNA]</scope>
    <source>
        <strain evidence="4">T-34</strain>
    </source>
</reference>